<dbReference type="Pfam" id="PF01583">
    <property type="entry name" value="APS_kinase"/>
    <property type="match status" value="1"/>
</dbReference>
<sequence length="171" mass="19780">MAEVYWVTGLAGAGKTTIGTLLYQFLRERQPTIMLDGDEMRRVTGNIFGYTPEGRREGAFMVGRLCDMLTRQGITVVCCTISMFHDVRAWNRENIENYREIYLKVKMETLFARDQKGLYSHKQENVMGVTAPFDEPRSPDLILENDGEKSPQEQLRIIQNHFHLLDTDTDR</sequence>
<dbReference type="InterPro" id="IPR059117">
    <property type="entry name" value="APS_kinase_dom"/>
</dbReference>
<keyword evidence="3" id="KW-0418">Kinase</keyword>
<feature type="domain" description="APS kinase" evidence="2">
    <location>
        <begin position="4"/>
        <end position="143"/>
    </location>
</feature>
<name>A0A9D1DFZ2_9FIRM</name>
<dbReference type="InterPro" id="IPR027417">
    <property type="entry name" value="P-loop_NTPase"/>
</dbReference>
<dbReference type="GO" id="GO:0010134">
    <property type="term" value="P:sulfate assimilation via adenylyl sulfate reduction"/>
    <property type="evidence" value="ECO:0007669"/>
    <property type="project" value="TreeGrafter"/>
</dbReference>
<dbReference type="AlphaFoldDB" id="A0A9D1DFZ2"/>
<dbReference type="GO" id="GO:0019379">
    <property type="term" value="P:sulfate assimilation, phosphoadenylyl sulfate reduction by phosphoadenylyl-sulfate reductase (thioredoxin)"/>
    <property type="evidence" value="ECO:0007669"/>
    <property type="project" value="TreeGrafter"/>
</dbReference>
<comment type="caution">
    <text evidence="3">The sequence shown here is derived from an EMBL/GenBank/DDBJ whole genome shotgun (WGS) entry which is preliminary data.</text>
</comment>
<evidence type="ECO:0000313" key="4">
    <source>
        <dbReference type="Proteomes" id="UP000824242"/>
    </source>
</evidence>
<dbReference type="PANTHER" id="PTHR42700">
    <property type="entry name" value="SULFATE ADENYLYLTRANSFERASE"/>
    <property type="match status" value="1"/>
</dbReference>
<reference evidence="3" key="1">
    <citation type="submission" date="2020-10" db="EMBL/GenBank/DDBJ databases">
        <authorList>
            <person name="Gilroy R."/>
        </authorList>
    </citation>
    <scope>NUCLEOTIDE SEQUENCE</scope>
    <source>
        <strain evidence="3">ChiSxjej1B13-7958</strain>
    </source>
</reference>
<organism evidence="3 4">
    <name type="scientific">Candidatus Caccousia avicola</name>
    <dbReference type="NCBI Taxonomy" id="2840721"/>
    <lineage>
        <taxon>Bacteria</taxon>
        <taxon>Bacillati</taxon>
        <taxon>Bacillota</taxon>
        <taxon>Clostridia</taxon>
        <taxon>Eubacteriales</taxon>
        <taxon>Oscillospiraceae</taxon>
        <taxon>Oscillospiraceae incertae sedis</taxon>
        <taxon>Candidatus Caccousia</taxon>
    </lineage>
</organism>
<evidence type="ECO:0000256" key="1">
    <source>
        <dbReference type="ARBA" id="ARBA00022679"/>
    </source>
</evidence>
<dbReference type="EC" id="2.7.1.25" evidence="3"/>
<dbReference type="Gene3D" id="3.40.50.300">
    <property type="entry name" value="P-loop containing nucleotide triphosphate hydrolases"/>
    <property type="match status" value="1"/>
</dbReference>
<dbReference type="Proteomes" id="UP000824242">
    <property type="component" value="Unassembled WGS sequence"/>
</dbReference>
<keyword evidence="1 3" id="KW-0808">Transferase</keyword>
<dbReference type="InterPro" id="IPR050512">
    <property type="entry name" value="Sulf_AdTrans/APS_kinase"/>
</dbReference>
<accession>A0A9D1DFZ2</accession>
<dbReference type="SUPFAM" id="SSF52540">
    <property type="entry name" value="P-loop containing nucleoside triphosphate hydrolases"/>
    <property type="match status" value="1"/>
</dbReference>
<dbReference type="GO" id="GO:0004781">
    <property type="term" value="F:sulfate adenylyltransferase (ATP) activity"/>
    <property type="evidence" value="ECO:0007669"/>
    <property type="project" value="TreeGrafter"/>
</dbReference>
<proteinExistence type="predicted"/>
<evidence type="ECO:0000313" key="3">
    <source>
        <dbReference type="EMBL" id="HIR47834.1"/>
    </source>
</evidence>
<evidence type="ECO:0000259" key="2">
    <source>
        <dbReference type="Pfam" id="PF01583"/>
    </source>
</evidence>
<dbReference type="GO" id="GO:0005737">
    <property type="term" value="C:cytoplasm"/>
    <property type="evidence" value="ECO:0007669"/>
    <property type="project" value="TreeGrafter"/>
</dbReference>
<dbReference type="GO" id="GO:0004020">
    <property type="term" value="F:adenylylsulfate kinase activity"/>
    <property type="evidence" value="ECO:0007669"/>
    <property type="project" value="UniProtKB-EC"/>
</dbReference>
<protein>
    <submittedName>
        <fullName evidence="3">Adenylyl-sulfate kinase</fullName>
        <ecNumber evidence="3">2.7.1.25</ecNumber>
    </submittedName>
</protein>
<dbReference type="NCBIfam" id="NF004041">
    <property type="entry name" value="PRK05541.1"/>
    <property type="match status" value="1"/>
</dbReference>
<gene>
    <name evidence="3" type="ORF">IAB89_09320</name>
</gene>
<dbReference type="PANTHER" id="PTHR42700:SF1">
    <property type="entry name" value="SULFATE ADENYLYLTRANSFERASE"/>
    <property type="match status" value="1"/>
</dbReference>
<dbReference type="EMBL" id="DVGZ01000103">
    <property type="protein sequence ID" value="HIR47834.1"/>
    <property type="molecule type" value="Genomic_DNA"/>
</dbReference>
<reference evidence="3" key="2">
    <citation type="journal article" date="2021" name="PeerJ">
        <title>Extensive microbial diversity within the chicken gut microbiome revealed by metagenomics and culture.</title>
        <authorList>
            <person name="Gilroy R."/>
            <person name="Ravi A."/>
            <person name="Getino M."/>
            <person name="Pursley I."/>
            <person name="Horton D.L."/>
            <person name="Alikhan N.F."/>
            <person name="Baker D."/>
            <person name="Gharbi K."/>
            <person name="Hall N."/>
            <person name="Watson M."/>
            <person name="Adriaenssens E.M."/>
            <person name="Foster-Nyarko E."/>
            <person name="Jarju S."/>
            <person name="Secka A."/>
            <person name="Antonio M."/>
            <person name="Oren A."/>
            <person name="Chaudhuri R.R."/>
            <person name="La Ragione R."/>
            <person name="Hildebrand F."/>
            <person name="Pallen M.J."/>
        </authorList>
    </citation>
    <scope>NUCLEOTIDE SEQUENCE</scope>
    <source>
        <strain evidence="3">ChiSxjej1B13-7958</strain>
    </source>
</reference>